<name>A0A0W0W1I8_9GAMM</name>
<dbReference type="InterPro" id="IPR052521">
    <property type="entry name" value="Cell_div_SPOR-domain"/>
</dbReference>
<evidence type="ECO:0000259" key="2">
    <source>
        <dbReference type="PROSITE" id="PS51724"/>
    </source>
</evidence>
<gene>
    <name evidence="3" type="ORF">Lmac_1538</name>
</gene>
<dbReference type="PANTHER" id="PTHR38687:SF1">
    <property type="entry name" value="CELL DIVISION PROTEIN DEDD"/>
    <property type="match status" value="1"/>
</dbReference>
<proteinExistence type="predicted"/>
<dbReference type="PANTHER" id="PTHR38687">
    <property type="entry name" value="CELL DIVISION PROTEIN DEDD-RELATED"/>
    <property type="match status" value="1"/>
</dbReference>
<dbReference type="EMBL" id="LNYL01000041">
    <property type="protein sequence ID" value="KTD26170.1"/>
    <property type="molecule type" value="Genomic_DNA"/>
</dbReference>
<dbReference type="GO" id="GO:0030428">
    <property type="term" value="C:cell septum"/>
    <property type="evidence" value="ECO:0007669"/>
    <property type="project" value="TreeGrafter"/>
</dbReference>
<dbReference type="STRING" id="466.Lmac_1538"/>
<dbReference type="GO" id="GO:0032506">
    <property type="term" value="P:cytokinetic process"/>
    <property type="evidence" value="ECO:0007669"/>
    <property type="project" value="TreeGrafter"/>
</dbReference>
<dbReference type="PROSITE" id="PS51724">
    <property type="entry name" value="SPOR"/>
    <property type="match status" value="1"/>
</dbReference>
<dbReference type="Pfam" id="PF05036">
    <property type="entry name" value="SPOR"/>
    <property type="match status" value="1"/>
</dbReference>
<accession>A0A0W0W1I8</accession>
<feature type="transmembrane region" description="Helical" evidence="1">
    <location>
        <begin position="12"/>
        <end position="31"/>
    </location>
</feature>
<evidence type="ECO:0000313" key="4">
    <source>
        <dbReference type="Proteomes" id="UP000054908"/>
    </source>
</evidence>
<organism evidence="3 4">
    <name type="scientific">Legionella maceachernii</name>
    <dbReference type="NCBI Taxonomy" id="466"/>
    <lineage>
        <taxon>Bacteria</taxon>
        <taxon>Pseudomonadati</taxon>
        <taxon>Pseudomonadota</taxon>
        <taxon>Gammaproteobacteria</taxon>
        <taxon>Legionellales</taxon>
        <taxon>Legionellaceae</taxon>
        <taxon>Legionella</taxon>
    </lineage>
</organism>
<dbReference type="InterPro" id="IPR007730">
    <property type="entry name" value="SPOR-like_dom"/>
</dbReference>
<keyword evidence="1" id="KW-0812">Transmembrane</keyword>
<dbReference type="Proteomes" id="UP000054908">
    <property type="component" value="Unassembled WGS sequence"/>
</dbReference>
<keyword evidence="4" id="KW-1185">Reference proteome</keyword>
<dbReference type="GO" id="GO:0042834">
    <property type="term" value="F:peptidoglycan binding"/>
    <property type="evidence" value="ECO:0007669"/>
    <property type="project" value="InterPro"/>
</dbReference>
<dbReference type="SUPFAM" id="SSF110997">
    <property type="entry name" value="Sporulation related repeat"/>
    <property type="match status" value="1"/>
</dbReference>
<dbReference type="GO" id="GO:0032153">
    <property type="term" value="C:cell division site"/>
    <property type="evidence" value="ECO:0007669"/>
    <property type="project" value="TreeGrafter"/>
</dbReference>
<dbReference type="InterPro" id="IPR036680">
    <property type="entry name" value="SPOR-like_sf"/>
</dbReference>
<comment type="caution">
    <text evidence="3">The sequence shown here is derived from an EMBL/GenBank/DDBJ whole genome shotgun (WGS) entry which is preliminary data.</text>
</comment>
<keyword evidence="1" id="KW-0472">Membrane</keyword>
<feature type="domain" description="SPOR" evidence="2">
    <location>
        <begin position="207"/>
        <end position="286"/>
    </location>
</feature>
<dbReference type="PATRIC" id="fig|466.6.peg.1620"/>
<evidence type="ECO:0000256" key="1">
    <source>
        <dbReference type="SAM" id="Phobius"/>
    </source>
</evidence>
<evidence type="ECO:0000313" key="3">
    <source>
        <dbReference type="EMBL" id="KTD26170.1"/>
    </source>
</evidence>
<sequence length="289" mass="31702">MKLVIDERVKHRLIGLAVILSIGAIFAPAIMKKSNQRIDGNVNVSVELPPKPLQPDVAIAEKNTLFENAKVAHVELPEVANEEQPLPALAKAEPLSRPELNSRTVEPIDEQTLAQNRDAPNLESESFAREDQAFTQEKVTASPTVSTTNVAVVHKIAKADAFLPKPKSKVVVKNNKLIKPVAKVKPKLSLVKPKPIAKPVVKRIAKQELKGGYAIQLATFTRQKNADSLISRLKGKGYQASYKKVKTSEGIVYKVIVGQVRKREQAKLLQKQLASAVQIRGFIVTTNQG</sequence>
<keyword evidence="1" id="KW-1133">Transmembrane helix</keyword>
<reference evidence="3 4" key="1">
    <citation type="submission" date="2015-11" db="EMBL/GenBank/DDBJ databases">
        <title>Genomic analysis of 38 Legionella species identifies large and diverse effector repertoires.</title>
        <authorList>
            <person name="Burstein D."/>
            <person name="Amaro F."/>
            <person name="Zusman T."/>
            <person name="Lifshitz Z."/>
            <person name="Cohen O."/>
            <person name="Gilbert J.A."/>
            <person name="Pupko T."/>
            <person name="Shuman H.A."/>
            <person name="Segal G."/>
        </authorList>
    </citation>
    <scope>NUCLEOTIDE SEQUENCE [LARGE SCALE GENOMIC DNA]</scope>
    <source>
        <strain evidence="3 4">PX-1-G2-E2</strain>
    </source>
</reference>
<dbReference type="AlphaFoldDB" id="A0A0W0W1I8"/>
<dbReference type="Gene3D" id="3.30.70.1070">
    <property type="entry name" value="Sporulation related repeat"/>
    <property type="match status" value="1"/>
</dbReference>
<protein>
    <submittedName>
        <fullName evidence="3">Sporulation domain-containing protein</fullName>
    </submittedName>
</protein>